<dbReference type="InterPro" id="IPR035418">
    <property type="entry name" value="AraC-bd_2"/>
</dbReference>
<dbReference type="InterPro" id="IPR020449">
    <property type="entry name" value="Tscrpt_reg_AraC-type_HTH"/>
</dbReference>
<evidence type="ECO:0000256" key="2">
    <source>
        <dbReference type="ARBA" id="ARBA00023125"/>
    </source>
</evidence>
<evidence type="ECO:0000256" key="3">
    <source>
        <dbReference type="ARBA" id="ARBA00023163"/>
    </source>
</evidence>
<evidence type="ECO:0000313" key="5">
    <source>
        <dbReference type="EMBL" id="MDU0342827.1"/>
    </source>
</evidence>
<keyword evidence="2" id="KW-0238">DNA-binding</keyword>
<dbReference type="InterPro" id="IPR050204">
    <property type="entry name" value="AraC_XylS_family_regulators"/>
</dbReference>
<dbReference type="EMBL" id="JAWDID010000050">
    <property type="protein sequence ID" value="MDU0342827.1"/>
    <property type="molecule type" value="Genomic_DNA"/>
</dbReference>
<dbReference type="RefSeq" id="WP_316020587.1">
    <property type="nucleotide sequence ID" value="NZ_JAWDID010000050.1"/>
</dbReference>
<feature type="domain" description="HTH araC/xylS-type" evidence="4">
    <location>
        <begin position="280"/>
        <end position="380"/>
    </location>
</feature>
<dbReference type="SMART" id="SM00342">
    <property type="entry name" value="HTH_ARAC"/>
    <property type="match status" value="1"/>
</dbReference>
<dbReference type="PROSITE" id="PS01124">
    <property type="entry name" value="HTH_ARAC_FAMILY_2"/>
    <property type="match status" value="1"/>
</dbReference>
<keyword evidence="3" id="KW-0804">Transcription</keyword>
<proteinExistence type="predicted"/>
<dbReference type="Pfam" id="PF14525">
    <property type="entry name" value="AraC_binding_2"/>
    <property type="match status" value="1"/>
</dbReference>
<dbReference type="PANTHER" id="PTHR46796">
    <property type="entry name" value="HTH-TYPE TRANSCRIPTIONAL ACTIVATOR RHAS-RELATED"/>
    <property type="match status" value="1"/>
</dbReference>
<organism evidence="5 6">
    <name type="scientific">Bosea rubneri</name>
    <dbReference type="NCBI Taxonomy" id="3075434"/>
    <lineage>
        <taxon>Bacteria</taxon>
        <taxon>Pseudomonadati</taxon>
        <taxon>Pseudomonadota</taxon>
        <taxon>Alphaproteobacteria</taxon>
        <taxon>Hyphomicrobiales</taxon>
        <taxon>Boseaceae</taxon>
        <taxon>Bosea</taxon>
    </lineage>
</organism>
<dbReference type="InterPro" id="IPR018062">
    <property type="entry name" value="HTH_AraC-typ_CS"/>
</dbReference>
<dbReference type="InterPro" id="IPR018060">
    <property type="entry name" value="HTH_AraC"/>
</dbReference>
<reference evidence="5 6" key="1">
    <citation type="submission" date="2023-09" db="EMBL/GenBank/DDBJ databases">
        <title>Whole genome shotgun sequencing (WGS) of Bosea sp. ZW T0_25, isolated from stored onions (Allium cepa).</title>
        <authorList>
            <person name="Stoll D.A."/>
            <person name="Huch M."/>
        </authorList>
    </citation>
    <scope>NUCLEOTIDE SEQUENCE [LARGE SCALE GENOMIC DNA]</scope>
    <source>
        <strain evidence="5 6">ZW T0_25</strain>
    </source>
</reference>
<name>A0ABU3SDI4_9HYPH</name>
<evidence type="ECO:0000313" key="6">
    <source>
        <dbReference type="Proteomes" id="UP001254257"/>
    </source>
</evidence>
<evidence type="ECO:0000256" key="1">
    <source>
        <dbReference type="ARBA" id="ARBA00023015"/>
    </source>
</evidence>
<dbReference type="PRINTS" id="PR00032">
    <property type="entry name" value="HTHARAC"/>
</dbReference>
<keyword evidence="6" id="KW-1185">Reference proteome</keyword>
<protein>
    <submittedName>
        <fullName evidence="5">Helix-turn-helix transcriptional regulator</fullName>
    </submittedName>
</protein>
<comment type="caution">
    <text evidence="5">The sequence shown here is derived from an EMBL/GenBank/DDBJ whole genome shotgun (WGS) entry which is preliminary data.</text>
</comment>
<dbReference type="InterPro" id="IPR009057">
    <property type="entry name" value="Homeodomain-like_sf"/>
</dbReference>
<dbReference type="Proteomes" id="UP001254257">
    <property type="component" value="Unassembled WGS sequence"/>
</dbReference>
<keyword evidence="1" id="KW-0805">Transcription regulation</keyword>
<dbReference type="PANTHER" id="PTHR46796:SF6">
    <property type="entry name" value="ARAC SUBFAMILY"/>
    <property type="match status" value="1"/>
</dbReference>
<dbReference type="Gene3D" id="1.10.10.60">
    <property type="entry name" value="Homeodomain-like"/>
    <property type="match status" value="1"/>
</dbReference>
<dbReference type="SUPFAM" id="SSF46689">
    <property type="entry name" value="Homeodomain-like"/>
    <property type="match status" value="1"/>
</dbReference>
<dbReference type="Pfam" id="PF12833">
    <property type="entry name" value="HTH_18"/>
    <property type="match status" value="1"/>
</dbReference>
<evidence type="ECO:0000259" key="4">
    <source>
        <dbReference type="PROSITE" id="PS01124"/>
    </source>
</evidence>
<accession>A0ABU3SDI4</accession>
<sequence length="380" mass="41038">MARSTCRVLCDCCCCATGARGSSLGFDLNKRPLLFAAAFTFPLGNVTIEGSRPGGEARDMSNVAFTSDELPAHLDSGARFARWHEIFESLTCCSDYFRAEDRPFRAQFQWAPFGDAYVTTFGGTFQRIARTASAIARGPDDDFCILLNRGREAFSTSHLGETTVIPPGAVHMVTNGAAAEILAAAHCEINTVTIRQDRLRALMPSAAELLARPLDPQQAAVRHLGRYVESIIDLDGAKDDPALQQHVGTTLLDLVALALGAGRDTAATAGMRGLRAARLQEILSGIRAGYTDPGFSPAALGAKLDLSPRYIQDILHETGVSFTERVLDLRLQMARRMLASASGARLKVSEIALGCGFNDVSYFNQAFRSRFGAAPTQFRL</sequence>
<gene>
    <name evidence="5" type="ORF">RKE40_23255</name>
</gene>
<dbReference type="PROSITE" id="PS00041">
    <property type="entry name" value="HTH_ARAC_FAMILY_1"/>
    <property type="match status" value="1"/>
</dbReference>